<sequence>MRKFSRVILSVVTATALGFGALPGAMAQDEQAPAMDASSSASILESLATADEGLNGPVKVKRNGSEVVVTYTNETVAEQKCSGLALPYAEVVKEGLDKADPATTSGIALLGKFNDIIKRGDSAVMNFVKEGEGENQVQVPATWSGKDAIPNWGKGTMGAVLATGLKPIAPGEAVTWTMANPSKDAVAIILCDGNFGSNVKNYKGIEQSIFFDQVKDKLGPAGSVVDGSSNSPLIAGSITSFIPGFSAIIEFFSGLMNALKALFGGLFGGNRSSASGSSSAEGEGEGTDAGADNTPAADNQ</sequence>
<name>A0A9D1S0G1_9CORY</name>
<feature type="compositionally biased region" description="Low complexity" evidence="1">
    <location>
        <begin position="271"/>
        <end position="281"/>
    </location>
</feature>
<dbReference type="EMBL" id="DXFZ01000072">
    <property type="protein sequence ID" value="HIW96011.1"/>
    <property type="molecule type" value="Genomic_DNA"/>
</dbReference>
<accession>A0A9D1S0G1</accession>
<dbReference type="AlphaFoldDB" id="A0A9D1S0G1"/>
<reference evidence="3" key="1">
    <citation type="journal article" date="2021" name="PeerJ">
        <title>Extensive microbial diversity within the chicken gut microbiome revealed by metagenomics and culture.</title>
        <authorList>
            <person name="Gilroy R."/>
            <person name="Ravi A."/>
            <person name="Getino M."/>
            <person name="Pursley I."/>
            <person name="Horton D.L."/>
            <person name="Alikhan N.F."/>
            <person name="Baker D."/>
            <person name="Gharbi K."/>
            <person name="Hall N."/>
            <person name="Watson M."/>
            <person name="Adriaenssens E.M."/>
            <person name="Foster-Nyarko E."/>
            <person name="Jarju S."/>
            <person name="Secka A."/>
            <person name="Antonio M."/>
            <person name="Oren A."/>
            <person name="Chaudhuri R.R."/>
            <person name="La Ragione R."/>
            <person name="Hildebrand F."/>
            <person name="Pallen M.J."/>
        </authorList>
    </citation>
    <scope>NUCLEOTIDE SEQUENCE</scope>
    <source>
        <strain evidence="3">4376</strain>
    </source>
</reference>
<evidence type="ECO:0000256" key="2">
    <source>
        <dbReference type="SAM" id="SignalP"/>
    </source>
</evidence>
<feature type="signal peptide" evidence="2">
    <location>
        <begin position="1"/>
        <end position="27"/>
    </location>
</feature>
<feature type="chain" id="PRO_5039061028" description="Secreted protein" evidence="2">
    <location>
        <begin position="28"/>
        <end position="300"/>
    </location>
</feature>
<reference evidence="3" key="2">
    <citation type="submission" date="2021-04" db="EMBL/GenBank/DDBJ databases">
        <authorList>
            <person name="Gilroy R."/>
        </authorList>
    </citation>
    <scope>NUCLEOTIDE SEQUENCE</scope>
    <source>
        <strain evidence="3">4376</strain>
    </source>
</reference>
<feature type="region of interest" description="Disordered" evidence="1">
    <location>
        <begin position="271"/>
        <end position="300"/>
    </location>
</feature>
<protein>
    <recommendedName>
        <fullName evidence="5">Secreted protein</fullName>
    </recommendedName>
</protein>
<keyword evidence="2" id="KW-0732">Signal</keyword>
<evidence type="ECO:0008006" key="5">
    <source>
        <dbReference type="Google" id="ProtNLM"/>
    </source>
</evidence>
<proteinExistence type="predicted"/>
<evidence type="ECO:0000313" key="4">
    <source>
        <dbReference type="Proteomes" id="UP000824189"/>
    </source>
</evidence>
<gene>
    <name evidence="3" type="ORF">H9867_05950</name>
</gene>
<comment type="caution">
    <text evidence="3">The sequence shown here is derived from an EMBL/GenBank/DDBJ whole genome shotgun (WGS) entry which is preliminary data.</text>
</comment>
<evidence type="ECO:0000256" key="1">
    <source>
        <dbReference type="SAM" id="MobiDB-lite"/>
    </source>
</evidence>
<dbReference type="Proteomes" id="UP000824189">
    <property type="component" value="Unassembled WGS sequence"/>
</dbReference>
<organism evidence="3 4">
    <name type="scientific">Candidatus Corynebacterium gallistercoris</name>
    <dbReference type="NCBI Taxonomy" id="2838530"/>
    <lineage>
        <taxon>Bacteria</taxon>
        <taxon>Bacillati</taxon>
        <taxon>Actinomycetota</taxon>
        <taxon>Actinomycetes</taxon>
        <taxon>Mycobacteriales</taxon>
        <taxon>Corynebacteriaceae</taxon>
        <taxon>Corynebacterium</taxon>
    </lineage>
</organism>
<evidence type="ECO:0000313" key="3">
    <source>
        <dbReference type="EMBL" id="HIW96011.1"/>
    </source>
</evidence>